<accession>A0A2Z6RGR1</accession>
<evidence type="ECO:0000313" key="4">
    <source>
        <dbReference type="Proteomes" id="UP000247702"/>
    </source>
</evidence>
<dbReference type="Proteomes" id="UP000247702">
    <property type="component" value="Unassembled WGS sequence"/>
</dbReference>
<dbReference type="InterPro" id="IPR053060">
    <property type="entry name" value="Cytokinesis_Signaling_Reg"/>
</dbReference>
<comment type="caution">
    <text evidence="2">The sequence shown here is derived from an EMBL/GenBank/DDBJ whole genome shotgun (WGS) entry which is preliminary data.</text>
</comment>
<evidence type="ECO:0000313" key="2">
    <source>
        <dbReference type="EMBL" id="GBC01254.1"/>
    </source>
</evidence>
<dbReference type="OrthoDB" id="2404848at2759"/>
<evidence type="ECO:0000313" key="3">
    <source>
        <dbReference type="EMBL" id="GES84406.1"/>
    </source>
</evidence>
<reference evidence="2 4" key="1">
    <citation type="submission" date="2017-11" db="EMBL/GenBank/DDBJ databases">
        <title>The genome of Rhizophagus clarus HR1 reveals common genetic basis of auxotrophy among arbuscular mycorrhizal fungi.</title>
        <authorList>
            <person name="Kobayashi Y."/>
        </authorList>
    </citation>
    <scope>NUCLEOTIDE SEQUENCE [LARGE SCALE GENOMIC DNA]</scope>
    <source>
        <strain evidence="2 4">HR1</strain>
    </source>
</reference>
<dbReference type="InterPro" id="IPR014752">
    <property type="entry name" value="Arrestin-like_C"/>
</dbReference>
<dbReference type="GO" id="GO:0000935">
    <property type="term" value="C:division septum"/>
    <property type="evidence" value="ECO:0007669"/>
    <property type="project" value="TreeGrafter"/>
</dbReference>
<dbReference type="Proteomes" id="UP000615446">
    <property type="component" value="Unassembled WGS sequence"/>
</dbReference>
<dbReference type="Pfam" id="PF02752">
    <property type="entry name" value="Arrestin_C"/>
    <property type="match status" value="1"/>
</dbReference>
<dbReference type="AlphaFoldDB" id="A0A2Z6RGR1"/>
<organism evidence="2 4">
    <name type="scientific">Rhizophagus clarus</name>
    <dbReference type="NCBI Taxonomy" id="94130"/>
    <lineage>
        <taxon>Eukaryota</taxon>
        <taxon>Fungi</taxon>
        <taxon>Fungi incertae sedis</taxon>
        <taxon>Mucoromycota</taxon>
        <taxon>Glomeromycotina</taxon>
        <taxon>Glomeromycetes</taxon>
        <taxon>Glomerales</taxon>
        <taxon>Glomeraceae</taxon>
        <taxon>Rhizophagus</taxon>
    </lineage>
</organism>
<evidence type="ECO:0000259" key="1">
    <source>
        <dbReference type="Pfam" id="PF02752"/>
    </source>
</evidence>
<dbReference type="EMBL" id="BEXD01003458">
    <property type="protein sequence ID" value="GBC01254.1"/>
    <property type="molecule type" value="Genomic_DNA"/>
</dbReference>
<proteinExistence type="predicted"/>
<dbReference type="PANTHER" id="PTHR36419">
    <property type="entry name" value="ARRESTIN FAMILY PROTEIN 1"/>
    <property type="match status" value="1"/>
</dbReference>
<keyword evidence="4" id="KW-1185">Reference proteome</keyword>
<sequence>MSASTSDVSNDFTLLYNPGWGYNRCSTKAYFKPTPNPTSFQHGYYGIENSTIKGSFHLCYPVHSPLYSDKIELIFEGIQVISWKENNIVTTKENILYKQSKIIWKSTNNNYEELSILDLPFEFDLPDNLPATITSLNVKGHEGNNAGGVAGDGTEIGHITYSLRAEISRPINLFKLQISQKKIVEVWCRIQRWQKLEGINTFDRPFKWINSNDDIRYEVELEKTLFNYKDTINIPMKFFINDLNKVKIKKISVRIKESHELKIDDKSKKIGGFVIIDTAFGEQAKKSRTSNGDDYYFIKMKLNLTKANLGRKLNCSTINEMIDIRHKLRIKILLENSNSPSIELEKEITILNFITKQDISEHHHLMNTWFYHNESKTEETFVKPKMIKTFSWPIGRTKNGTIFQKNRLSLFGGRNSGYF</sequence>
<dbReference type="PANTHER" id="PTHR36419:SF1">
    <property type="entry name" value="RHO1 GEF LOCALIZING PROTEIN 1"/>
    <property type="match status" value="1"/>
</dbReference>
<feature type="domain" description="Arrestin C-terminal-like" evidence="1">
    <location>
        <begin position="212"/>
        <end position="350"/>
    </location>
</feature>
<dbReference type="GO" id="GO:0000917">
    <property type="term" value="P:division septum assembly"/>
    <property type="evidence" value="ECO:0007669"/>
    <property type="project" value="TreeGrafter"/>
</dbReference>
<protein>
    <recommendedName>
        <fullName evidence="1">Arrestin C-terminal-like domain-containing protein</fullName>
    </recommendedName>
</protein>
<reference evidence="3" key="2">
    <citation type="submission" date="2019-10" db="EMBL/GenBank/DDBJ databases">
        <title>Conservation and host-specific expression of non-tandemly repeated heterogenous ribosome RNA gene in arbuscular mycorrhizal fungi.</title>
        <authorList>
            <person name="Maeda T."/>
            <person name="Kobayashi Y."/>
            <person name="Nakagawa T."/>
            <person name="Ezawa T."/>
            <person name="Yamaguchi K."/>
            <person name="Bino T."/>
            <person name="Nishimoto Y."/>
            <person name="Shigenobu S."/>
            <person name="Kawaguchi M."/>
        </authorList>
    </citation>
    <scope>NUCLEOTIDE SEQUENCE</scope>
    <source>
        <strain evidence="3">HR1</strain>
    </source>
</reference>
<dbReference type="InterPro" id="IPR011022">
    <property type="entry name" value="Arrestin_C-like"/>
</dbReference>
<dbReference type="Gene3D" id="2.60.40.640">
    <property type="match status" value="1"/>
</dbReference>
<name>A0A2Z6RGR1_9GLOM</name>
<dbReference type="EMBL" id="BLAL01000080">
    <property type="protein sequence ID" value="GES84406.1"/>
    <property type="molecule type" value="Genomic_DNA"/>
</dbReference>
<gene>
    <name evidence="3" type="ORF">RCL2_001152300</name>
    <name evidence="2" type="ORF">RclHR1_04110006</name>
</gene>